<dbReference type="Pfam" id="PF13500">
    <property type="entry name" value="AAA_26"/>
    <property type="match status" value="1"/>
</dbReference>
<dbReference type="SUPFAM" id="SSF52540">
    <property type="entry name" value="P-loop containing nucleoside triphosphate hydrolases"/>
    <property type="match status" value="1"/>
</dbReference>
<dbReference type="Gene3D" id="3.40.50.300">
    <property type="entry name" value="P-loop containing nucleotide triphosphate hydrolases"/>
    <property type="match status" value="1"/>
</dbReference>
<comment type="catalytic activity">
    <reaction evidence="9">
        <text>(7R,8S)-7,8-diammoniononanoate + CO2 + ATP = (4R,5S)-dethiobiotin + ADP + phosphate + 3 H(+)</text>
        <dbReference type="Rhea" id="RHEA:15805"/>
        <dbReference type="ChEBI" id="CHEBI:15378"/>
        <dbReference type="ChEBI" id="CHEBI:16526"/>
        <dbReference type="ChEBI" id="CHEBI:30616"/>
        <dbReference type="ChEBI" id="CHEBI:43474"/>
        <dbReference type="ChEBI" id="CHEBI:149469"/>
        <dbReference type="ChEBI" id="CHEBI:149473"/>
        <dbReference type="ChEBI" id="CHEBI:456216"/>
        <dbReference type="EC" id="6.3.3.3"/>
    </reaction>
</comment>
<dbReference type="HAMAP" id="MF_00336">
    <property type="entry name" value="BioD"/>
    <property type="match status" value="1"/>
</dbReference>
<dbReference type="Proteomes" id="UP000177583">
    <property type="component" value="Unassembled WGS sequence"/>
</dbReference>
<dbReference type="NCBIfam" id="TIGR00347">
    <property type="entry name" value="bioD"/>
    <property type="match status" value="1"/>
</dbReference>
<dbReference type="EC" id="6.3.3.3" evidence="9"/>
<comment type="function">
    <text evidence="9">Catalyzes a mechanistically unusual reaction, the ATP-dependent insertion of CO2 between the N7 and N8 nitrogen atoms of 7,8-diaminopelargonic acid (DAPA, also called 7,8-diammoniononanoate) to form a ureido ring.</text>
</comment>
<protein>
    <recommendedName>
        <fullName evidence="9">ATP-dependent dethiobiotin synthetase BioD</fullName>
        <ecNumber evidence="9">6.3.3.3</ecNumber>
    </recommendedName>
    <alternativeName>
        <fullName evidence="9">DTB synthetase</fullName>
        <shortName evidence="9">DTBS</shortName>
    </alternativeName>
    <alternativeName>
        <fullName evidence="9">Dethiobiotin synthase</fullName>
    </alternativeName>
</protein>
<feature type="binding site" evidence="9">
    <location>
        <position position="20"/>
    </location>
    <ligand>
        <name>Mg(2+)</name>
        <dbReference type="ChEBI" id="CHEBI:18420"/>
    </ligand>
</feature>
<feature type="binding site" evidence="9">
    <location>
        <position position="47"/>
    </location>
    <ligand>
        <name>ATP</name>
        <dbReference type="ChEBI" id="CHEBI:30616"/>
    </ligand>
</feature>
<evidence type="ECO:0000256" key="4">
    <source>
        <dbReference type="ARBA" id="ARBA00022741"/>
    </source>
</evidence>
<dbReference type="GO" id="GO:0000287">
    <property type="term" value="F:magnesium ion binding"/>
    <property type="evidence" value="ECO:0007669"/>
    <property type="project" value="UniProtKB-UniRule"/>
</dbReference>
<evidence type="ECO:0000256" key="5">
    <source>
        <dbReference type="ARBA" id="ARBA00022756"/>
    </source>
</evidence>
<dbReference type="EMBL" id="MFNF01000041">
    <property type="protein sequence ID" value="OGH00872.1"/>
    <property type="molecule type" value="Genomic_DNA"/>
</dbReference>
<feature type="binding site" evidence="9">
    <location>
        <begin position="16"/>
        <end position="21"/>
    </location>
    <ligand>
        <name>ATP</name>
        <dbReference type="ChEBI" id="CHEBI:30616"/>
    </ligand>
</feature>
<comment type="caution">
    <text evidence="9">Lacks conserved residue(s) required for the propagation of feature annotation.</text>
</comment>
<dbReference type="InterPro" id="IPR004472">
    <property type="entry name" value="DTB_synth_BioD"/>
</dbReference>
<comment type="pathway">
    <text evidence="9">Cofactor biosynthesis; biotin biosynthesis; biotin from 7,8-diaminononanoate: step 1/2.</text>
</comment>
<dbReference type="PANTHER" id="PTHR43210">
    <property type="entry name" value="DETHIOBIOTIN SYNTHETASE"/>
    <property type="match status" value="1"/>
</dbReference>
<keyword evidence="1 9" id="KW-0963">Cytoplasm</keyword>
<keyword evidence="4 9" id="KW-0547">Nucleotide-binding</keyword>
<dbReference type="CDD" id="cd03109">
    <property type="entry name" value="DTBS"/>
    <property type="match status" value="1"/>
</dbReference>
<dbReference type="UniPathway" id="UPA00078">
    <property type="reaction ID" value="UER00161"/>
</dbReference>
<sequence>MRDWPHRFLVCGTDTGVGKTLVSAALALGLGGHYFKPFQTGCKDGTDLEFVQTQTGLGPEHFSPEAYRLKEPLSPNQAAALEGVRIDPKRVRLPEPVQDHLVIEGVGGLMVPLNETELFIDWAADLGLPVLLVARSGLGTLNHCLLSLEALKARNLECLGVVLNGPLHGANRASLEQRGVRVLGSVQPLPEVNPASLLQVFAAISKLSNP</sequence>
<feature type="active site" evidence="9">
    <location>
        <position position="36"/>
    </location>
</feature>
<evidence type="ECO:0000256" key="7">
    <source>
        <dbReference type="ARBA" id="ARBA00022842"/>
    </source>
</evidence>
<organism evidence="10 11">
    <name type="scientific">Candidatus Lambdaproteobacteria bacterium RIFOXYD2_FULL_56_26</name>
    <dbReference type="NCBI Taxonomy" id="1817773"/>
    <lineage>
        <taxon>Bacteria</taxon>
        <taxon>Pseudomonadati</taxon>
        <taxon>Pseudomonadota</taxon>
        <taxon>Candidatus Lambdaproteobacteria</taxon>
    </lineage>
</organism>
<dbReference type="GO" id="GO:0009102">
    <property type="term" value="P:biotin biosynthetic process"/>
    <property type="evidence" value="ECO:0007669"/>
    <property type="project" value="UniProtKB-UniRule"/>
</dbReference>
<feature type="binding site" evidence="9">
    <location>
        <position position="104"/>
    </location>
    <ligand>
        <name>Mg(2+)</name>
        <dbReference type="ChEBI" id="CHEBI:18420"/>
    </ligand>
</feature>
<evidence type="ECO:0000256" key="2">
    <source>
        <dbReference type="ARBA" id="ARBA00022598"/>
    </source>
</evidence>
<proteinExistence type="inferred from homology"/>
<reference evidence="10 11" key="1">
    <citation type="journal article" date="2016" name="Nat. Commun.">
        <title>Thousands of microbial genomes shed light on interconnected biogeochemical processes in an aquifer system.</title>
        <authorList>
            <person name="Anantharaman K."/>
            <person name="Brown C.T."/>
            <person name="Hug L.A."/>
            <person name="Sharon I."/>
            <person name="Castelle C.J."/>
            <person name="Probst A.J."/>
            <person name="Thomas B.C."/>
            <person name="Singh A."/>
            <person name="Wilkins M.J."/>
            <person name="Karaoz U."/>
            <person name="Brodie E.L."/>
            <person name="Williams K.H."/>
            <person name="Hubbard S.S."/>
            <person name="Banfield J.F."/>
        </authorList>
    </citation>
    <scope>NUCLEOTIDE SEQUENCE [LARGE SCALE GENOMIC DNA]</scope>
</reference>
<keyword evidence="2 9" id="KW-0436">Ligase</keyword>
<name>A0A1F6GRV3_9PROT</name>
<feature type="binding site" evidence="9">
    <location>
        <begin position="104"/>
        <end position="107"/>
    </location>
    <ligand>
        <name>ATP</name>
        <dbReference type="ChEBI" id="CHEBI:30616"/>
    </ligand>
</feature>
<comment type="subcellular location">
    <subcellularLocation>
        <location evidence="9">Cytoplasm</location>
    </subcellularLocation>
</comment>
<dbReference type="GO" id="GO:0005829">
    <property type="term" value="C:cytosol"/>
    <property type="evidence" value="ECO:0007669"/>
    <property type="project" value="TreeGrafter"/>
</dbReference>
<comment type="caution">
    <text evidence="10">The sequence shown here is derived from an EMBL/GenBank/DDBJ whole genome shotgun (WGS) entry which is preliminary data.</text>
</comment>
<evidence type="ECO:0000256" key="1">
    <source>
        <dbReference type="ARBA" id="ARBA00022490"/>
    </source>
</evidence>
<evidence type="ECO:0000256" key="6">
    <source>
        <dbReference type="ARBA" id="ARBA00022840"/>
    </source>
</evidence>
<evidence type="ECO:0000256" key="3">
    <source>
        <dbReference type="ARBA" id="ARBA00022723"/>
    </source>
</evidence>
<dbReference type="GO" id="GO:0005524">
    <property type="term" value="F:ATP binding"/>
    <property type="evidence" value="ECO:0007669"/>
    <property type="project" value="UniProtKB-UniRule"/>
</dbReference>
<feature type="binding site" evidence="9">
    <location>
        <position position="47"/>
    </location>
    <ligand>
        <name>Mg(2+)</name>
        <dbReference type="ChEBI" id="CHEBI:18420"/>
    </ligand>
</feature>
<dbReference type="AlphaFoldDB" id="A0A1F6GRV3"/>
<comment type="similarity">
    <text evidence="9">Belongs to the dethiobiotin synthetase family.</text>
</comment>
<evidence type="ECO:0000313" key="11">
    <source>
        <dbReference type="Proteomes" id="UP000177583"/>
    </source>
</evidence>
<comment type="subunit">
    <text evidence="9">Homodimer.</text>
</comment>
<keyword evidence="5 9" id="KW-0093">Biotin biosynthesis</keyword>
<dbReference type="GO" id="GO:0004141">
    <property type="term" value="F:dethiobiotin synthase activity"/>
    <property type="evidence" value="ECO:0007669"/>
    <property type="project" value="UniProtKB-UniRule"/>
</dbReference>
<gene>
    <name evidence="9" type="primary">bioD</name>
    <name evidence="10" type="ORF">A2557_01935</name>
</gene>
<feature type="binding site" evidence="9">
    <location>
        <position position="40"/>
    </location>
    <ligand>
        <name>substrate</name>
    </ligand>
</feature>
<keyword evidence="3 9" id="KW-0479">Metal-binding</keyword>
<accession>A0A1F6GRV3</accession>
<evidence type="ECO:0000313" key="10">
    <source>
        <dbReference type="EMBL" id="OGH00872.1"/>
    </source>
</evidence>
<evidence type="ECO:0000256" key="8">
    <source>
        <dbReference type="ARBA" id="ARBA00047386"/>
    </source>
</evidence>
<keyword evidence="7 9" id="KW-0460">Magnesium</keyword>
<comment type="cofactor">
    <cofactor evidence="9">
        <name>Mg(2+)</name>
        <dbReference type="ChEBI" id="CHEBI:18420"/>
    </cofactor>
</comment>
<dbReference type="PANTHER" id="PTHR43210:SF2">
    <property type="entry name" value="ATP-DEPENDENT DETHIOBIOTIN SYNTHETASE BIOD 2"/>
    <property type="match status" value="1"/>
</dbReference>
<keyword evidence="6 9" id="KW-0067">ATP-binding</keyword>
<comment type="catalytic activity">
    <reaction evidence="8">
        <text>(7R,8S)-8-amino-7-(carboxyamino)nonanoate + ATP = (4R,5S)-dethiobiotin + ADP + phosphate + H(+)</text>
        <dbReference type="Rhea" id="RHEA:63684"/>
        <dbReference type="ChEBI" id="CHEBI:15378"/>
        <dbReference type="ChEBI" id="CHEBI:30616"/>
        <dbReference type="ChEBI" id="CHEBI:43474"/>
        <dbReference type="ChEBI" id="CHEBI:149470"/>
        <dbReference type="ChEBI" id="CHEBI:149473"/>
        <dbReference type="ChEBI" id="CHEBI:456216"/>
    </reaction>
</comment>
<dbReference type="InterPro" id="IPR027417">
    <property type="entry name" value="P-loop_NTPase"/>
</dbReference>
<evidence type="ECO:0000256" key="9">
    <source>
        <dbReference type="HAMAP-Rule" id="MF_00336"/>
    </source>
</evidence>